<evidence type="ECO:0000256" key="5">
    <source>
        <dbReference type="RuleBase" id="RU362022"/>
    </source>
</evidence>
<evidence type="ECO:0000256" key="2">
    <source>
        <dbReference type="ARBA" id="ARBA00022692"/>
    </source>
</evidence>
<dbReference type="PANTHER" id="PTHR12714:SF9">
    <property type="entry name" value="PROTEIN-S-ISOPRENYLCYSTEINE O-METHYLTRANSFERASE"/>
    <property type="match status" value="1"/>
</dbReference>
<gene>
    <name evidence="8" type="ORF">K435DRAFT_686284</name>
    <name evidence="7" type="ORF">K435DRAFT_686589</name>
</gene>
<sequence>MNSSLIIPVSWQAMMWLLGFAEAAVYLARQYPSWSYSKIILDKLMFGGDPNRIGMTAPFMLGTGLIIAGGFLRWHCYRVLGKMFTYEVSIQRNHQLVTTGPYTVVRHPGYSGVWMIIAGIFIWHSSPGSWVAESGVMKTIGGKLFAGVCATWLITLGTGGTMRTKTEDTILSQEFGQQWSIWAQRVPYMLFPYIY</sequence>
<comment type="catalytic activity">
    <reaction evidence="5">
        <text>[protein]-C-terminal S-[(2E,6E)-farnesyl]-L-cysteine + S-adenosyl-L-methionine = [protein]-C-terminal S-[(2E,6E)-farnesyl]-L-cysteine methyl ester + S-adenosyl-L-homocysteine</text>
        <dbReference type="Rhea" id="RHEA:21672"/>
        <dbReference type="Rhea" id="RHEA-COMP:12125"/>
        <dbReference type="Rhea" id="RHEA-COMP:12126"/>
        <dbReference type="ChEBI" id="CHEBI:57856"/>
        <dbReference type="ChEBI" id="CHEBI:59789"/>
        <dbReference type="ChEBI" id="CHEBI:90510"/>
        <dbReference type="ChEBI" id="CHEBI:90511"/>
        <dbReference type="EC" id="2.1.1.100"/>
    </reaction>
</comment>
<dbReference type="Pfam" id="PF04140">
    <property type="entry name" value="ICMT"/>
    <property type="match status" value="1"/>
</dbReference>
<dbReference type="EMBL" id="ML179566">
    <property type="protein sequence ID" value="THU85094.1"/>
    <property type="molecule type" value="Genomic_DNA"/>
</dbReference>
<dbReference type="PANTHER" id="PTHR12714">
    <property type="entry name" value="PROTEIN-S ISOPRENYLCYSTEINE O-METHYLTRANSFERASE"/>
    <property type="match status" value="1"/>
</dbReference>
<keyword evidence="6" id="KW-0732">Signal</keyword>
<feature type="signal peptide" evidence="6">
    <location>
        <begin position="1"/>
        <end position="23"/>
    </location>
</feature>
<comment type="caution">
    <text evidence="5">Lacks conserved residue(s) required for the propagation of feature annotation.</text>
</comment>
<keyword evidence="9" id="KW-1185">Reference proteome</keyword>
<keyword evidence="3 5" id="KW-1133">Transmembrane helix</keyword>
<organism evidence="8 9">
    <name type="scientific">Dendrothele bispora (strain CBS 962.96)</name>
    <dbReference type="NCBI Taxonomy" id="1314807"/>
    <lineage>
        <taxon>Eukaryota</taxon>
        <taxon>Fungi</taxon>
        <taxon>Dikarya</taxon>
        <taxon>Basidiomycota</taxon>
        <taxon>Agaricomycotina</taxon>
        <taxon>Agaricomycetes</taxon>
        <taxon>Agaricomycetidae</taxon>
        <taxon>Agaricales</taxon>
        <taxon>Agaricales incertae sedis</taxon>
        <taxon>Dendrothele</taxon>
    </lineage>
</organism>
<dbReference type="AlphaFoldDB" id="A0A4S8L8Q2"/>
<evidence type="ECO:0000256" key="4">
    <source>
        <dbReference type="ARBA" id="ARBA00023136"/>
    </source>
</evidence>
<dbReference type="Proteomes" id="UP000297245">
    <property type="component" value="Unassembled WGS sequence"/>
</dbReference>
<comment type="similarity">
    <text evidence="5">Belongs to the class VI-like SAM-binding methyltransferase superfamily. Isoprenylcysteine carboxyl methyltransferase family.</text>
</comment>
<dbReference type="OrthoDB" id="422086at2759"/>
<dbReference type="InterPro" id="IPR007269">
    <property type="entry name" value="ICMT_MeTrfase"/>
</dbReference>
<keyword evidence="5" id="KW-0808">Transferase</keyword>
<proteinExistence type="inferred from homology"/>
<evidence type="ECO:0000313" key="9">
    <source>
        <dbReference type="Proteomes" id="UP000297245"/>
    </source>
</evidence>
<dbReference type="Gene3D" id="1.20.120.1630">
    <property type="match status" value="1"/>
</dbReference>
<accession>A0A4S8L8Q2</accession>
<evidence type="ECO:0000256" key="1">
    <source>
        <dbReference type="ARBA" id="ARBA00004141"/>
    </source>
</evidence>
<name>A0A4S8L8Q2_DENBC</name>
<keyword evidence="2 5" id="KW-0812">Transmembrane</keyword>
<reference evidence="8 9" key="1">
    <citation type="journal article" date="2019" name="Nat. Ecol. Evol.">
        <title>Megaphylogeny resolves global patterns of mushroom evolution.</title>
        <authorList>
            <person name="Varga T."/>
            <person name="Krizsan K."/>
            <person name="Foldi C."/>
            <person name="Dima B."/>
            <person name="Sanchez-Garcia M."/>
            <person name="Sanchez-Ramirez S."/>
            <person name="Szollosi G.J."/>
            <person name="Szarkandi J.G."/>
            <person name="Papp V."/>
            <person name="Albert L."/>
            <person name="Andreopoulos W."/>
            <person name="Angelini C."/>
            <person name="Antonin V."/>
            <person name="Barry K.W."/>
            <person name="Bougher N.L."/>
            <person name="Buchanan P."/>
            <person name="Buyck B."/>
            <person name="Bense V."/>
            <person name="Catcheside P."/>
            <person name="Chovatia M."/>
            <person name="Cooper J."/>
            <person name="Damon W."/>
            <person name="Desjardin D."/>
            <person name="Finy P."/>
            <person name="Geml J."/>
            <person name="Haridas S."/>
            <person name="Hughes K."/>
            <person name="Justo A."/>
            <person name="Karasinski D."/>
            <person name="Kautmanova I."/>
            <person name="Kiss B."/>
            <person name="Kocsube S."/>
            <person name="Kotiranta H."/>
            <person name="LaButti K.M."/>
            <person name="Lechner B.E."/>
            <person name="Liimatainen K."/>
            <person name="Lipzen A."/>
            <person name="Lukacs Z."/>
            <person name="Mihaltcheva S."/>
            <person name="Morgado L.N."/>
            <person name="Niskanen T."/>
            <person name="Noordeloos M.E."/>
            <person name="Ohm R.A."/>
            <person name="Ortiz-Santana B."/>
            <person name="Ovrebo C."/>
            <person name="Racz N."/>
            <person name="Riley R."/>
            <person name="Savchenko A."/>
            <person name="Shiryaev A."/>
            <person name="Soop K."/>
            <person name="Spirin V."/>
            <person name="Szebenyi C."/>
            <person name="Tomsovsky M."/>
            <person name="Tulloss R.E."/>
            <person name="Uehling J."/>
            <person name="Grigoriev I.V."/>
            <person name="Vagvolgyi C."/>
            <person name="Papp T."/>
            <person name="Martin F.M."/>
            <person name="Miettinen O."/>
            <person name="Hibbett D.S."/>
            <person name="Nagy L.G."/>
        </authorList>
    </citation>
    <scope>NUCLEOTIDE SEQUENCE [LARGE SCALE GENOMIC DNA]</scope>
    <source>
        <strain evidence="8 9">CBS 962.96</strain>
    </source>
</reference>
<evidence type="ECO:0000256" key="6">
    <source>
        <dbReference type="SAM" id="SignalP"/>
    </source>
</evidence>
<protein>
    <recommendedName>
        <fullName evidence="5">Protein-S-isoprenylcysteine O-methyltransferase</fullName>
        <ecNumber evidence="5">2.1.1.100</ecNumber>
    </recommendedName>
</protein>
<dbReference type="EMBL" id="ML179573">
    <property type="protein sequence ID" value="THU84933.1"/>
    <property type="molecule type" value="Genomic_DNA"/>
</dbReference>
<dbReference type="GO" id="GO:0004671">
    <property type="term" value="F:protein C-terminal S-isoprenylcysteine carboxyl O-methyltransferase activity"/>
    <property type="evidence" value="ECO:0007669"/>
    <property type="project" value="UniProtKB-EC"/>
</dbReference>
<keyword evidence="5" id="KW-0949">S-adenosyl-L-methionine</keyword>
<evidence type="ECO:0000313" key="8">
    <source>
        <dbReference type="EMBL" id="THU85094.1"/>
    </source>
</evidence>
<feature type="transmembrane region" description="Helical" evidence="5">
    <location>
        <begin position="53"/>
        <end position="74"/>
    </location>
</feature>
<keyword evidence="4 5" id="KW-0472">Membrane</keyword>
<dbReference type="GO" id="GO:0032259">
    <property type="term" value="P:methylation"/>
    <property type="evidence" value="ECO:0007669"/>
    <property type="project" value="UniProtKB-KW"/>
</dbReference>
<feature type="chain" id="PRO_5040598038" description="Protein-S-isoprenylcysteine O-methyltransferase" evidence="6">
    <location>
        <begin position="24"/>
        <end position="195"/>
    </location>
</feature>
<evidence type="ECO:0000313" key="7">
    <source>
        <dbReference type="EMBL" id="THU84933.1"/>
    </source>
</evidence>
<dbReference type="GO" id="GO:0005789">
    <property type="term" value="C:endoplasmic reticulum membrane"/>
    <property type="evidence" value="ECO:0007669"/>
    <property type="project" value="UniProtKB-SubCell"/>
</dbReference>
<evidence type="ECO:0000256" key="3">
    <source>
        <dbReference type="ARBA" id="ARBA00022989"/>
    </source>
</evidence>
<dbReference type="EC" id="2.1.1.100" evidence="5"/>
<keyword evidence="5" id="KW-0256">Endoplasmic reticulum</keyword>
<keyword evidence="5" id="KW-0489">Methyltransferase</keyword>
<comment type="subcellular location">
    <subcellularLocation>
        <location evidence="5">Endoplasmic reticulum membrane</location>
        <topology evidence="5">Multi-pass membrane protein</topology>
    </subcellularLocation>
    <subcellularLocation>
        <location evidence="1">Membrane</location>
        <topology evidence="1">Multi-pass membrane protein</topology>
    </subcellularLocation>
</comment>